<gene>
    <name evidence="1" type="ORF">Tci_056472</name>
</gene>
<organism evidence="1">
    <name type="scientific">Tanacetum cinerariifolium</name>
    <name type="common">Dalmatian daisy</name>
    <name type="synonym">Chrysanthemum cinerariifolium</name>
    <dbReference type="NCBI Taxonomy" id="118510"/>
    <lineage>
        <taxon>Eukaryota</taxon>
        <taxon>Viridiplantae</taxon>
        <taxon>Streptophyta</taxon>
        <taxon>Embryophyta</taxon>
        <taxon>Tracheophyta</taxon>
        <taxon>Spermatophyta</taxon>
        <taxon>Magnoliopsida</taxon>
        <taxon>eudicotyledons</taxon>
        <taxon>Gunneridae</taxon>
        <taxon>Pentapetalae</taxon>
        <taxon>asterids</taxon>
        <taxon>campanulids</taxon>
        <taxon>Asterales</taxon>
        <taxon>Asteraceae</taxon>
        <taxon>Asteroideae</taxon>
        <taxon>Anthemideae</taxon>
        <taxon>Anthemidinae</taxon>
        <taxon>Tanacetum</taxon>
    </lineage>
</organism>
<accession>A0A6L2NJ27</accession>
<proteinExistence type="predicted"/>
<sequence length="146" mass="16315">MNESPILKRLRSETSVKLITFHDNIWAIKGDGDDLLFLVRSLPTPVCRLRSHAMNVNAAVAGSGGHHYIVIAAMAGRISFYPVRVPMTSRVSTDARGNECEGHFSLINEVKIMKRQLSEDQAKEAREWEVTAKGKQAVAEERDRIV</sequence>
<name>A0A6L2NJ27_TANCI</name>
<comment type="caution">
    <text evidence="1">The sequence shown here is derived from an EMBL/GenBank/DDBJ whole genome shotgun (WGS) entry which is preliminary data.</text>
</comment>
<dbReference type="EMBL" id="BKCJ010008905">
    <property type="protein sequence ID" value="GEU84494.1"/>
    <property type="molecule type" value="Genomic_DNA"/>
</dbReference>
<protein>
    <submittedName>
        <fullName evidence="1">Uncharacterized protein</fullName>
    </submittedName>
</protein>
<evidence type="ECO:0000313" key="1">
    <source>
        <dbReference type="EMBL" id="GEU84494.1"/>
    </source>
</evidence>
<reference evidence="1" key="1">
    <citation type="journal article" date="2019" name="Sci. Rep.">
        <title>Draft genome of Tanacetum cinerariifolium, the natural source of mosquito coil.</title>
        <authorList>
            <person name="Yamashiro T."/>
            <person name="Shiraishi A."/>
            <person name="Satake H."/>
            <person name="Nakayama K."/>
        </authorList>
    </citation>
    <scope>NUCLEOTIDE SEQUENCE</scope>
</reference>
<dbReference type="AlphaFoldDB" id="A0A6L2NJ27"/>